<keyword evidence="4 5" id="KW-0949">S-adenosyl-L-methionine</keyword>
<dbReference type="InterPro" id="IPR026635">
    <property type="entry name" value="Efm4/METTL10"/>
</dbReference>
<proteinExistence type="inferred from homology"/>
<evidence type="ECO:0000256" key="3">
    <source>
        <dbReference type="ARBA" id="ARBA00022679"/>
    </source>
</evidence>
<sequence length="251" mass="28299">MAESRPTRDPSHLDPSELGTKEYWESAYTLELENNATDHTDVGTIWFSDASAEEKIIDFINDLRDEELIDPDRCSFIDVGTGNGHLLWEIWETGFRGRMLGVDYSAASVALARRIREHKALAVDEELTSGEEPGPDISFEEWDVLNQEPGNWMSKGGFDIVLDKGTFDAISLSADVDGLGRRICENYSSKVEKLAKVGGLVIVTSCNWTEEELRHWFDGGELSFWRKIKYPSFQFGGNEGSKVCTLCFKRK</sequence>
<dbReference type="GO" id="GO:0016192">
    <property type="term" value="P:vesicle-mediated transport"/>
    <property type="evidence" value="ECO:0007669"/>
    <property type="project" value="UniProtKB-UniRule"/>
</dbReference>
<dbReference type="OrthoDB" id="10069295at2759"/>
<feature type="domain" description="Methyltransferase" evidence="6">
    <location>
        <begin position="73"/>
        <end position="214"/>
    </location>
</feature>
<evidence type="ECO:0000256" key="4">
    <source>
        <dbReference type="ARBA" id="ARBA00022691"/>
    </source>
</evidence>
<evidence type="ECO:0000256" key="5">
    <source>
        <dbReference type="HAMAP-Rule" id="MF_03188"/>
    </source>
</evidence>
<dbReference type="GO" id="GO:0032259">
    <property type="term" value="P:methylation"/>
    <property type="evidence" value="ECO:0007669"/>
    <property type="project" value="UniProtKB-KW"/>
</dbReference>
<dbReference type="AlphaFoldDB" id="A0A9P4VLU9"/>
<comment type="similarity">
    <text evidence="5">Belongs to the class I-like SAM-binding methyltransferase superfamily. EFM4 family.</text>
</comment>
<dbReference type="GO" id="GO:0005737">
    <property type="term" value="C:cytoplasm"/>
    <property type="evidence" value="ECO:0007669"/>
    <property type="project" value="UniProtKB-SubCell"/>
</dbReference>
<dbReference type="SUPFAM" id="SSF53335">
    <property type="entry name" value="S-adenosyl-L-methionine-dependent methyltransferases"/>
    <property type="match status" value="1"/>
</dbReference>
<reference evidence="7" key="1">
    <citation type="journal article" date="2020" name="Stud. Mycol.">
        <title>101 Dothideomycetes genomes: a test case for predicting lifestyles and emergence of pathogens.</title>
        <authorList>
            <person name="Haridas S."/>
            <person name="Albert R."/>
            <person name="Binder M."/>
            <person name="Bloem J."/>
            <person name="Labutti K."/>
            <person name="Salamov A."/>
            <person name="Andreopoulos B."/>
            <person name="Baker S."/>
            <person name="Barry K."/>
            <person name="Bills G."/>
            <person name="Bluhm B."/>
            <person name="Cannon C."/>
            <person name="Castanera R."/>
            <person name="Culley D."/>
            <person name="Daum C."/>
            <person name="Ezra D."/>
            <person name="Gonzalez J."/>
            <person name="Henrissat B."/>
            <person name="Kuo A."/>
            <person name="Liang C."/>
            <person name="Lipzen A."/>
            <person name="Lutzoni F."/>
            <person name="Magnuson J."/>
            <person name="Mondo S."/>
            <person name="Nolan M."/>
            <person name="Ohm R."/>
            <person name="Pangilinan J."/>
            <person name="Park H.-J."/>
            <person name="Ramirez L."/>
            <person name="Alfaro M."/>
            <person name="Sun H."/>
            <person name="Tritt A."/>
            <person name="Yoshinaga Y."/>
            <person name="Zwiers L.-H."/>
            <person name="Turgeon B."/>
            <person name="Goodwin S."/>
            <person name="Spatafora J."/>
            <person name="Crous P."/>
            <person name="Grigoriev I."/>
        </authorList>
    </citation>
    <scope>NUCLEOTIDE SEQUENCE</scope>
    <source>
        <strain evidence="7">CBS 101060</strain>
    </source>
</reference>
<dbReference type="InterPro" id="IPR025714">
    <property type="entry name" value="Methyltranfer_dom"/>
</dbReference>
<comment type="subcellular location">
    <subcellularLocation>
        <location evidence="5">Cytoplasm</location>
    </subcellularLocation>
</comment>
<dbReference type="PANTHER" id="PTHR12843">
    <property type="entry name" value="PROTEIN-LYSINE N-METHYLTRANSFERASE METTL10"/>
    <property type="match status" value="1"/>
</dbReference>
<dbReference type="Pfam" id="PF13847">
    <property type="entry name" value="Methyltransf_31"/>
    <property type="match status" value="1"/>
</dbReference>
<keyword evidence="5" id="KW-0813">Transport</keyword>
<protein>
    <recommendedName>
        <fullName evidence="5">Protein-lysine N-methyltransferase EFM4</fullName>
        <ecNumber evidence="5">2.1.1.-</ecNumber>
    </recommendedName>
    <alternativeName>
        <fullName evidence="5">Elongation factor methyltransferase 4</fullName>
    </alternativeName>
</protein>
<dbReference type="EC" id="2.1.1.-" evidence="5"/>
<keyword evidence="2 5" id="KW-0489">Methyltransferase</keyword>
<dbReference type="HAMAP" id="MF_03188">
    <property type="entry name" value="Methyltr_EFM4"/>
    <property type="match status" value="1"/>
</dbReference>
<accession>A0A9P4VLU9</accession>
<keyword evidence="8" id="KW-1185">Reference proteome</keyword>
<dbReference type="Proteomes" id="UP000799429">
    <property type="component" value="Unassembled WGS sequence"/>
</dbReference>
<evidence type="ECO:0000313" key="7">
    <source>
        <dbReference type="EMBL" id="KAF2834525.1"/>
    </source>
</evidence>
<dbReference type="EMBL" id="MU006118">
    <property type="protein sequence ID" value="KAF2834525.1"/>
    <property type="molecule type" value="Genomic_DNA"/>
</dbReference>
<comment type="function">
    <text evidence="5">S-adenosyl-L-methionine-dependent protein-lysine N-methyltransferase that mono- and dimethylates elongation factor 1-alpha at 'Lys-316'. May play a role in intracellular transport.</text>
</comment>
<dbReference type="Gene3D" id="3.40.50.150">
    <property type="entry name" value="Vaccinia Virus protein VP39"/>
    <property type="match status" value="1"/>
</dbReference>
<evidence type="ECO:0000256" key="2">
    <source>
        <dbReference type="ARBA" id="ARBA00022603"/>
    </source>
</evidence>
<evidence type="ECO:0000256" key="1">
    <source>
        <dbReference type="ARBA" id="ARBA00022490"/>
    </source>
</evidence>
<evidence type="ECO:0000313" key="8">
    <source>
        <dbReference type="Proteomes" id="UP000799429"/>
    </source>
</evidence>
<evidence type="ECO:0000259" key="6">
    <source>
        <dbReference type="Pfam" id="PF13847"/>
    </source>
</evidence>
<comment type="caution">
    <text evidence="7">The sequence shown here is derived from an EMBL/GenBank/DDBJ whole genome shotgun (WGS) entry which is preliminary data.</text>
</comment>
<keyword evidence="1 5" id="KW-0963">Cytoplasm</keyword>
<organism evidence="7 8">
    <name type="scientific">Patellaria atrata CBS 101060</name>
    <dbReference type="NCBI Taxonomy" id="1346257"/>
    <lineage>
        <taxon>Eukaryota</taxon>
        <taxon>Fungi</taxon>
        <taxon>Dikarya</taxon>
        <taxon>Ascomycota</taxon>
        <taxon>Pezizomycotina</taxon>
        <taxon>Dothideomycetes</taxon>
        <taxon>Dothideomycetes incertae sedis</taxon>
        <taxon>Patellariales</taxon>
        <taxon>Patellariaceae</taxon>
        <taxon>Patellaria</taxon>
    </lineage>
</organism>
<dbReference type="InterPro" id="IPR029063">
    <property type="entry name" value="SAM-dependent_MTases_sf"/>
</dbReference>
<dbReference type="GO" id="GO:0016279">
    <property type="term" value="F:protein-lysine N-methyltransferase activity"/>
    <property type="evidence" value="ECO:0007669"/>
    <property type="project" value="UniProtKB-UniRule"/>
</dbReference>
<gene>
    <name evidence="5" type="primary">EFM4</name>
    <name evidence="7" type="ORF">M501DRAFT_1001162</name>
</gene>
<keyword evidence="3 5" id="KW-0808">Transferase</keyword>
<name>A0A9P4VLU9_9PEZI</name>
<dbReference type="PANTHER" id="PTHR12843:SF5">
    <property type="entry name" value="EEF1A LYSINE METHYLTRANSFERASE 2"/>
    <property type="match status" value="1"/>
</dbReference>